<evidence type="ECO:0000259" key="5">
    <source>
        <dbReference type="Pfam" id="PF13296"/>
    </source>
</evidence>
<dbReference type="NCBIfam" id="TIGR01646">
    <property type="entry name" value="vgr_GE"/>
    <property type="match status" value="1"/>
</dbReference>
<sequence length="940" mass="102391">MNLPNAAGMAAGLTQSNRPIQLLLGDQRGVLDDVLLVKHVRGQEALCGGIEYRLYCISTRAGLPLKDFIAQPAELRFVTDSGDLRSVCGIVEQASAGQSDGGLASYQLVMRDALALMKQRINTRIFRNQSEVDISVALVREWRKANPILAKAFDIDISGLRRTYPAREQTMQYNESDAAFLYRLWKRRGIGSGFRPCDTGHPGKSDMPGHVLFLFDTPYALARNAAGTVRFHRDAGTEARDGVINWSGVRTLKAGSVSRQSWDYRRGRMMWASAPTTMRQGMAGTRFAASLEDYRIDMPHAGDDDDDYRRLADARIERHEYEAKNYHCESGVRDMRAGEWVELVGHPDIDRRPVDERQFVITELTLSAENNLPKEIDERARRLFDANDWQQAAEQAVLDRASAARGVKYTNRFTCVRRGIPIVPAYDPHVDLPAVHLQTAIVVGPKGEEVHCDALGRIKLRFTGMREEDHPNGCGASGTDRDSAWVRVASDLAGNGWGSIGLPRVGDEVLVDCLGGDPDKPIVVGRVYGGSAAPPTFSHAGALPGNRFLAGIKSKEVQGWRHNQLRLDDTPGQISAQLASEHGHSQLNLGWLTQPRKDGEGQARGEGAELRSDQSVVLRAARLLLLTTQAMLGANGRQLEREPLQALLEGSQALLAELGGFAEQHQAPPLDLGAHRQLMDDLAKAEQGGAPLIAQYAHGGFVNATPNSSVSYSGRQQNFIAQQHIQVVAGQRVDIQGGKGIALFAHRDGMKHIARSGRLDIQAQQDSVGIAADRDVTITASQGNVVIAAKSSLTLLCGGAYVKIADGRIEHGCAREFTVKAGTHNWEGPARQEAELPFFPAAEHINWLKLDLDGYQGAPMAGVPYTLHFADGRQKHGTLDGNGMAEERNLPDTVGKVVYHNAPSAKDAPRPEAGELLSGLDPLLAGEPELVEASRERGAT</sequence>
<dbReference type="SUPFAM" id="SSF69279">
    <property type="entry name" value="Phage tail proteins"/>
    <property type="match status" value="2"/>
</dbReference>
<evidence type="ECO:0000256" key="2">
    <source>
        <dbReference type="SAM" id="MobiDB-lite"/>
    </source>
</evidence>
<evidence type="ECO:0000259" key="4">
    <source>
        <dbReference type="Pfam" id="PF10106"/>
    </source>
</evidence>
<feature type="domain" description="Putative type VI secretion system Rhs element associated Vgr" evidence="5">
    <location>
        <begin position="555"/>
        <end position="660"/>
    </location>
</feature>
<dbReference type="NCBIfam" id="TIGR03361">
    <property type="entry name" value="VI_Rhs_Vgr"/>
    <property type="match status" value="1"/>
</dbReference>
<dbReference type="SUPFAM" id="SSF69255">
    <property type="entry name" value="gp5 N-terminal domain-like"/>
    <property type="match status" value="1"/>
</dbReference>
<name>A0A7Z2ZRI1_9BURK</name>
<dbReference type="Gene3D" id="3.55.50.10">
    <property type="entry name" value="Baseplate protein-like domains"/>
    <property type="match status" value="1"/>
</dbReference>
<dbReference type="Pfam" id="PF04717">
    <property type="entry name" value="Phage_base_V"/>
    <property type="match status" value="1"/>
</dbReference>
<dbReference type="InterPro" id="IPR017847">
    <property type="entry name" value="T6SS_RhsGE_Vgr_subset"/>
</dbReference>
<dbReference type="InterPro" id="IPR018769">
    <property type="entry name" value="VgrG2_DUF2345"/>
</dbReference>
<protein>
    <submittedName>
        <fullName evidence="6">Type VI secretion system tip protein VgrG</fullName>
    </submittedName>
</protein>
<comment type="similarity">
    <text evidence="1">Belongs to the VgrG protein family.</text>
</comment>
<feature type="region of interest" description="Disordered" evidence="2">
    <location>
        <begin position="903"/>
        <end position="940"/>
    </location>
</feature>
<evidence type="ECO:0000313" key="6">
    <source>
        <dbReference type="EMBL" id="QJD99094.1"/>
    </source>
</evidence>
<proteinExistence type="inferred from homology"/>
<feature type="domain" description="DUF2345" evidence="4">
    <location>
        <begin position="684"/>
        <end position="830"/>
    </location>
</feature>
<organism evidence="6 7">
    <name type="scientific">Massilia forsythiae</name>
    <dbReference type="NCBI Taxonomy" id="2728020"/>
    <lineage>
        <taxon>Bacteria</taxon>
        <taxon>Pseudomonadati</taxon>
        <taxon>Pseudomonadota</taxon>
        <taxon>Betaproteobacteria</taxon>
        <taxon>Burkholderiales</taxon>
        <taxon>Oxalobacteraceae</taxon>
        <taxon>Telluria group</taxon>
        <taxon>Massilia</taxon>
    </lineage>
</organism>
<accession>A0A7Z2ZRI1</accession>
<feature type="domain" description="Gp5/Type VI secretion system Vgr protein OB-fold" evidence="3">
    <location>
        <begin position="479"/>
        <end position="528"/>
    </location>
</feature>
<dbReference type="Pfam" id="PF10106">
    <property type="entry name" value="DUF2345"/>
    <property type="match status" value="1"/>
</dbReference>
<evidence type="ECO:0000259" key="3">
    <source>
        <dbReference type="Pfam" id="PF04717"/>
    </source>
</evidence>
<dbReference type="Gene3D" id="2.30.110.50">
    <property type="match status" value="1"/>
</dbReference>
<dbReference type="RefSeq" id="WP_169433991.1">
    <property type="nucleotide sequence ID" value="NZ_CP051685.1"/>
</dbReference>
<evidence type="ECO:0000313" key="7">
    <source>
        <dbReference type="Proteomes" id="UP000502415"/>
    </source>
</evidence>
<dbReference type="Proteomes" id="UP000502415">
    <property type="component" value="Chromosome"/>
</dbReference>
<dbReference type="Gene3D" id="4.10.220.110">
    <property type="match status" value="1"/>
</dbReference>
<dbReference type="EMBL" id="CP051685">
    <property type="protein sequence ID" value="QJD99094.1"/>
    <property type="molecule type" value="Genomic_DNA"/>
</dbReference>
<dbReference type="InterPro" id="IPR037026">
    <property type="entry name" value="Vgr_OB-fold_dom_sf"/>
</dbReference>
<dbReference type="Gene3D" id="2.40.50.230">
    <property type="entry name" value="Gp5 N-terminal domain"/>
    <property type="match status" value="1"/>
</dbReference>
<feature type="region of interest" description="Disordered" evidence="2">
    <location>
        <begin position="586"/>
        <end position="610"/>
    </location>
</feature>
<dbReference type="Pfam" id="PF13296">
    <property type="entry name" value="T6SS_Vgr"/>
    <property type="match status" value="1"/>
</dbReference>
<evidence type="ECO:0000256" key="1">
    <source>
        <dbReference type="ARBA" id="ARBA00005558"/>
    </source>
</evidence>
<dbReference type="InterPro" id="IPR006531">
    <property type="entry name" value="Gp5/Vgr_OB"/>
</dbReference>
<dbReference type="KEGG" id="mfy:HH212_02790"/>
<dbReference type="InterPro" id="IPR028244">
    <property type="entry name" value="T6SS_Rhs_Vgr_dom"/>
</dbReference>
<dbReference type="InterPro" id="IPR006533">
    <property type="entry name" value="T6SS_Vgr_RhsGE"/>
</dbReference>
<keyword evidence="7" id="KW-1185">Reference proteome</keyword>
<reference evidence="6 7" key="1">
    <citation type="submission" date="2020-04" db="EMBL/GenBank/DDBJ databases">
        <title>Genome sequencing of novel species.</title>
        <authorList>
            <person name="Heo J."/>
            <person name="Kim S.-J."/>
            <person name="Kim J.-S."/>
            <person name="Hong S.-B."/>
            <person name="Kwon S.-W."/>
        </authorList>
    </citation>
    <scope>NUCLEOTIDE SEQUENCE [LARGE SCALE GENOMIC DNA]</scope>
    <source>
        <strain evidence="6 7">GN2-R2</strain>
    </source>
</reference>
<dbReference type="Pfam" id="PF05954">
    <property type="entry name" value="Phage_GPD"/>
    <property type="match status" value="1"/>
</dbReference>
<feature type="compositionally biased region" description="Basic and acidic residues" evidence="2">
    <location>
        <begin position="595"/>
        <end position="610"/>
    </location>
</feature>
<dbReference type="AlphaFoldDB" id="A0A7Z2ZRI1"/>
<gene>
    <name evidence="6" type="ORF">HH212_02790</name>
</gene>